<accession>A0AAV6QB49</accession>
<dbReference type="Proteomes" id="UP000693946">
    <property type="component" value="Linkage Group LG6"/>
</dbReference>
<gene>
    <name evidence="1" type="ORF">JOB18_016222</name>
</gene>
<reference evidence="1 2" key="1">
    <citation type="journal article" date="2021" name="Sci. Rep.">
        <title>Chromosome anchoring in Senegalese sole (Solea senegalensis) reveals sex-associated markers and genome rearrangements in flatfish.</title>
        <authorList>
            <person name="Guerrero-Cozar I."/>
            <person name="Gomez-Garrido J."/>
            <person name="Berbel C."/>
            <person name="Martinez-Blanch J.F."/>
            <person name="Alioto T."/>
            <person name="Claros M.G."/>
            <person name="Gagnaire P.A."/>
            <person name="Manchado M."/>
        </authorList>
    </citation>
    <scope>NUCLEOTIDE SEQUENCE [LARGE SCALE GENOMIC DNA]</scope>
    <source>
        <strain evidence="1">Sse05_10M</strain>
    </source>
</reference>
<keyword evidence="2" id="KW-1185">Reference proteome</keyword>
<protein>
    <submittedName>
        <fullName evidence="1">Uncharacterized protein</fullName>
    </submittedName>
</protein>
<evidence type="ECO:0000313" key="1">
    <source>
        <dbReference type="EMBL" id="KAG7485708.1"/>
    </source>
</evidence>
<organism evidence="1 2">
    <name type="scientific">Solea senegalensis</name>
    <name type="common">Senegalese sole</name>
    <dbReference type="NCBI Taxonomy" id="28829"/>
    <lineage>
        <taxon>Eukaryota</taxon>
        <taxon>Metazoa</taxon>
        <taxon>Chordata</taxon>
        <taxon>Craniata</taxon>
        <taxon>Vertebrata</taxon>
        <taxon>Euteleostomi</taxon>
        <taxon>Actinopterygii</taxon>
        <taxon>Neopterygii</taxon>
        <taxon>Teleostei</taxon>
        <taxon>Neoteleostei</taxon>
        <taxon>Acanthomorphata</taxon>
        <taxon>Carangaria</taxon>
        <taxon>Pleuronectiformes</taxon>
        <taxon>Pleuronectoidei</taxon>
        <taxon>Soleidae</taxon>
        <taxon>Solea</taxon>
    </lineage>
</organism>
<dbReference type="EMBL" id="JAGKHQ010000018">
    <property type="protein sequence ID" value="KAG7485708.1"/>
    <property type="molecule type" value="Genomic_DNA"/>
</dbReference>
<comment type="caution">
    <text evidence="1">The sequence shown here is derived from an EMBL/GenBank/DDBJ whole genome shotgun (WGS) entry which is preliminary data.</text>
</comment>
<proteinExistence type="predicted"/>
<dbReference type="AlphaFoldDB" id="A0AAV6QB49"/>
<evidence type="ECO:0000313" key="2">
    <source>
        <dbReference type="Proteomes" id="UP000693946"/>
    </source>
</evidence>
<sequence>MTDGQTCNVHGTGLTVVLLRSEVALGEGKISHFGDIILPDRVEETQQKDSCVLRLTLAEV</sequence>
<name>A0AAV6QB49_SOLSE</name>